<accession>A0A6M2BWL3</accession>
<evidence type="ECO:0000313" key="2">
    <source>
        <dbReference type="EMBL" id="NGY06685.1"/>
    </source>
</evidence>
<name>A0A6M2BWL3_9GAMM</name>
<proteinExistence type="predicted"/>
<dbReference type="InterPro" id="IPR009045">
    <property type="entry name" value="Zn_M74/Hedgehog-like"/>
</dbReference>
<dbReference type="Proteomes" id="UP000472676">
    <property type="component" value="Unassembled WGS sequence"/>
</dbReference>
<dbReference type="InterPro" id="IPR052179">
    <property type="entry name" value="DD-CPase-like"/>
</dbReference>
<dbReference type="GO" id="GO:0008233">
    <property type="term" value="F:peptidase activity"/>
    <property type="evidence" value="ECO:0007669"/>
    <property type="project" value="InterPro"/>
</dbReference>
<dbReference type="CDD" id="cd14852">
    <property type="entry name" value="LD-carboxypeptidase"/>
    <property type="match status" value="1"/>
</dbReference>
<dbReference type="Pfam" id="PF02557">
    <property type="entry name" value="VanY"/>
    <property type="match status" value="1"/>
</dbReference>
<evidence type="ECO:0000259" key="1">
    <source>
        <dbReference type="Pfam" id="PF02557"/>
    </source>
</evidence>
<dbReference type="InterPro" id="IPR003709">
    <property type="entry name" value="VanY-like_core_dom"/>
</dbReference>
<feature type="domain" description="D-alanyl-D-alanine carboxypeptidase-like core" evidence="1">
    <location>
        <begin position="45"/>
        <end position="168"/>
    </location>
</feature>
<dbReference type="InterPro" id="IPR058193">
    <property type="entry name" value="VanY/YodJ_core_dom"/>
</dbReference>
<dbReference type="AlphaFoldDB" id="A0A6M2BWL3"/>
<evidence type="ECO:0000313" key="3">
    <source>
        <dbReference type="Proteomes" id="UP000472676"/>
    </source>
</evidence>
<gene>
    <name evidence="2" type="ORF">G7Y85_18075</name>
</gene>
<protein>
    <submittedName>
        <fullName evidence="2">M15 family metallopeptidase</fullName>
    </submittedName>
</protein>
<comment type="caution">
    <text evidence="2">The sequence shown here is derived from an EMBL/GenBank/DDBJ whole genome shotgun (WGS) entry which is preliminary data.</text>
</comment>
<dbReference type="EMBL" id="JAAMOW010000010">
    <property type="protein sequence ID" value="NGY06685.1"/>
    <property type="molecule type" value="Genomic_DNA"/>
</dbReference>
<organism evidence="2 3">
    <name type="scientific">Solimonas terrae</name>
    <dbReference type="NCBI Taxonomy" id="1396819"/>
    <lineage>
        <taxon>Bacteria</taxon>
        <taxon>Pseudomonadati</taxon>
        <taxon>Pseudomonadota</taxon>
        <taxon>Gammaproteobacteria</taxon>
        <taxon>Nevskiales</taxon>
        <taxon>Nevskiaceae</taxon>
        <taxon>Solimonas</taxon>
    </lineage>
</organism>
<dbReference type="SUPFAM" id="SSF55166">
    <property type="entry name" value="Hedgehog/DD-peptidase"/>
    <property type="match status" value="1"/>
</dbReference>
<reference evidence="2 3" key="1">
    <citation type="journal article" date="2014" name="Int. J. Syst. Evol. Microbiol.">
        <title>Solimonas terrae sp. nov., isolated from soil.</title>
        <authorList>
            <person name="Kim S.J."/>
            <person name="Moon J.Y."/>
            <person name="Weon H.Y."/>
            <person name="Ahn J.H."/>
            <person name="Chen W.M."/>
            <person name="Kwon S.W."/>
        </authorList>
    </citation>
    <scope>NUCLEOTIDE SEQUENCE [LARGE SCALE GENOMIC DNA]</scope>
    <source>
        <strain evidence="2 3">KIS83-12</strain>
    </source>
</reference>
<keyword evidence="3" id="KW-1185">Reference proteome</keyword>
<sequence length="172" mass="19138">MTLSVLHAELGIEPQSIRSRRLVRHREPRRLQPVGLGTDGRDKFLLPDAARAWLAMRDAAAAAGLELLLISAFRSVAFQTALIRAKLRRGDAIDAILQINAPPGYSEHHSGRAIDIGARDVAALDDAFENTAAFAWLSAHARDFGFALSYPRGNAEGYCYEPWHWCWHRPAR</sequence>
<dbReference type="PANTHER" id="PTHR34385:SF1">
    <property type="entry name" value="PEPTIDOGLYCAN L-ALANYL-D-GLUTAMATE ENDOPEPTIDASE CWLK"/>
    <property type="match status" value="1"/>
</dbReference>
<dbReference type="Gene3D" id="3.30.1380.10">
    <property type="match status" value="1"/>
</dbReference>
<dbReference type="GO" id="GO:0006508">
    <property type="term" value="P:proteolysis"/>
    <property type="evidence" value="ECO:0007669"/>
    <property type="project" value="InterPro"/>
</dbReference>
<dbReference type="RefSeq" id="WP_166260761.1">
    <property type="nucleotide sequence ID" value="NZ_JAAMOW010000010.1"/>
</dbReference>
<dbReference type="PANTHER" id="PTHR34385">
    <property type="entry name" value="D-ALANYL-D-ALANINE CARBOXYPEPTIDASE"/>
    <property type="match status" value="1"/>
</dbReference>